<dbReference type="Proteomes" id="UP001337305">
    <property type="component" value="Unassembled WGS sequence"/>
</dbReference>
<dbReference type="InterPro" id="IPR027056">
    <property type="entry name" value="Gluconate_2DH_su3"/>
</dbReference>
<comment type="caution">
    <text evidence="1">The sequence shown here is derived from an EMBL/GenBank/DDBJ whole genome shotgun (WGS) entry which is preliminary data.</text>
</comment>
<dbReference type="Pfam" id="PF13618">
    <property type="entry name" value="Gluconate_2-dh3"/>
    <property type="match status" value="1"/>
</dbReference>
<keyword evidence="2" id="KW-1185">Reference proteome</keyword>
<organism evidence="1 2">
    <name type="scientific">Flavivirga spongiicola</name>
    <dbReference type="NCBI Taxonomy" id="421621"/>
    <lineage>
        <taxon>Bacteria</taxon>
        <taxon>Pseudomonadati</taxon>
        <taxon>Bacteroidota</taxon>
        <taxon>Flavobacteriia</taxon>
        <taxon>Flavobacteriales</taxon>
        <taxon>Flavobacteriaceae</taxon>
        <taxon>Flavivirga</taxon>
    </lineage>
</organism>
<accession>A0ABU7XXE3</accession>
<evidence type="ECO:0000313" key="2">
    <source>
        <dbReference type="Proteomes" id="UP001337305"/>
    </source>
</evidence>
<sequence length="235" mass="26827">MKRRDSIKTILLGSVATGLVLNGCTTKTPSVDELPEIKEVPLYGRTEEETLRDQELFESNFFNEHELATIAVLCDIILPKSDPYVSATDAGVKEFIDFIVKDIEKQQIPLRGGIMWLDSFSNKLYNKAFITCTDEEQFYICDQIAYPEKTKPELIQGEAFFTRMRNLTLTGYYTSKEGIKELGYKGNTPNIWDGVPEEILKKHGFKYEEAWLAKCVDQSNRSNIAKWDDEGNLIS</sequence>
<reference evidence="1 2" key="1">
    <citation type="submission" date="2022-09" db="EMBL/GenBank/DDBJ databases">
        <title>Genome sequencing of Flavivirga sp. MEBiC05379.</title>
        <authorList>
            <person name="Oh H.-M."/>
            <person name="Kwon K.K."/>
            <person name="Park M.J."/>
            <person name="Yang S.-H."/>
        </authorList>
    </citation>
    <scope>NUCLEOTIDE SEQUENCE [LARGE SCALE GENOMIC DNA]</scope>
    <source>
        <strain evidence="1 2">MEBiC05379</strain>
    </source>
</reference>
<dbReference type="RefSeq" id="WP_303306804.1">
    <property type="nucleotide sequence ID" value="NZ_JAODOP010000004.1"/>
</dbReference>
<gene>
    <name evidence="1" type="ORF">N1F79_15190</name>
</gene>
<dbReference type="EMBL" id="JAODOP010000004">
    <property type="protein sequence ID" value="MEF3834480.1"/>
    <property type="molecule type" value="Genomic_DNA"/>
</dbReference>
<evidence type="ECO:0000313" key="1">
    <source>
        <dbReference type="EMBL" id="MEF3834480.1"/>
    </source>
</evidence>
<protein>
    <submittedName>
        <fullName evidence="1">Gluconate 2-dehydrogenase subunit 3 family protein</fullName>
    </submittedName>
</protein>
<name>A0ABU7XXE3_9FLAO</name>
<proteinExistence type="predicted"/>